<dbReference type="PANTHER" id="PTHR43833">
    <property type="entry name" value="POTASSIUM CHANNEL PROTEIN 2-RELATED-RELATED"/>
    <property type="match status" value="1"/>
</dbReference>
<feature type="transmembrane region" description="Helical" evidence="2">
    <location>
        <begin position="79"/>
        <end position="96"/>
    </location>
</feature>
<keyword evidence="5" id="KW-1185">Reference proteome</keyword>
<protein>
    <submittedName>
        <fullName evidence="4">Potassium channel protein</fullName>
    </submittedName>
</protein>
<evidence type="ECO:0000313" key="4">
    <source>
        <dbReference type="EMBL" id="MXR41595.1"/>
    </source>
</evidence>
<feature type="domain" description="RCK N-terminal" evidence="3">
    <location>
        <begin position="237"/>
        <end position="355"/>
    </location>
</feature>
<dbReference type="SUPFAM" id="SSF51735">
    <property type="entry name" value="NAD(P)-binding Rossmann-fold domains"/>
    <property type="match status" value="1"/>
</dbReference>
<gene>
    <name evidence="4" type="ORF">GRX01_09625</name>
</gene>
<dbReference type="RefSeq" id="WP_159666293.1">
    <property type="nucleotide sequence ID" value="NZ_WUUS01000005.1"/>
</dbReference>
<reference evidence="4 5" key="1">
    <citation type="submission" date="2019-12" db="EMBL/GenBank/DDBJ databases">
        <title>Isolation and characterization of three novel carbon monoxide-oxidizing members of Halobacteria from salione crusts and soils.</title>
        <authorList>
            <person name="Myers M.R."/>
            <person name="King G.M."/>
        </authorList>
    </citation>
    <scope>NUCLEOTIDE SEQUENCE [LARGE SCALE GENOMIC DNA]</scope>
    <source>
        <strain evidence="4 5">WSA2</strain>
    </source>
</reference>
<organism evidence="4 5">
    <name type="scientific">Halobaculum saliterrae</name>
    <dbReference type="NCBI Taxonomy" id="2073113"/>
    <lineage>
        <taxon>Archaea</taxon>
        <taxon>Methanobacteriati</taxon>
        <taxon>Methanobacteriota</taxon>
        <taxon>Stenosarchaea group</taxon>
        <taxon>Halobacteria</taxon>
        <taxon>Halobacteriales</taxon>
        <taxon>Haloferacaceae</taxon>
        <taxon>Halobaculum</taxon>
    </lineage>
</organism>
<keyword evidence="2" id="KW-1133">Transmembrane helix</keyword>
<dbReference type="GO" id="GO:0034220">
    <property type="term" value="P:monoatomic ion transmembrane transport"/>
    <property type="evidence" value="ECO:0007669"/>
    <property type="project" value="UniProtKB-KW"/>
</dbReference>
<evidence type="ECO:0000256" key="2">
    <source>
        <dbReference type="SAM" id="Phobius"/>
    </source>
</evidence>
<proteinExistence type="predicted"/>
<dbReference type="GO" id="GO:0005886">
    <property type="term" value="C:plasma membrane"/>
    <property type="evidence" value="ECO:0007669"/>
    <property type="project" value="UniProtKB-SubCell"/>
</dbReference>
<dbReference type="Gene3D" id="3.40.50.720">
    <property type="entry name" value="NAD(P)-binding Rossmann-like Domain"/>
    <property type="match status" value="1"/>
</dbReference>
<dbReference type="EMBL" id="WUUS01000005">
    <property type="protein sequence ID" value="MXR41595.1"/>
    <property type="molecule type" value="Genomic_DNA"/>
</dbReference>
<dbReference type="InterPro" id="IPR036291">
    <property type="entry name" value="NAD(P)-bd_dom_sf"/>
</dbReference>
<dbReference type="GO" id="GO:0006813">
    <property type="term" value="P:potassium ion transport"/>
    <property type="evidence" value="ECO:0007669"/>
    <property type="project" value="InterPro"/>
</dbReference>
<sequence length="385" mass="39760">MDGWRERIGGRIAVTLVTAAALLSVVAGIGGIVTRPTRRLSIVSALPDEAVVLVGFTGAITGFLLLVAAYGLRRGLRAAWIMAVVLLPLTAIQGLVGSTVAGPVLLALSLAALLALVLNRRLFATEVDLSPTQWASLAALIGSLGYSTAGAFALGDQFNGVSTITDAVYFSVVTASTVGYGDVTPATPLAKWFAMSALVLNVAAFAIALGVLITPAIEARLTNALGRMTDTDIDLLTDHVIVLGYGELTEPIVDELTAADVEFLVITPDEAAARALHEGEDVRVLTADPSDEEPLERANVATARAVVAATNNDAEDALAILTARQLNPDVTIVAGATGRENVNKLKRAGADTVISPATIGGHLLVTSALGGEDSEAVARQLLDEE</sequence>
<evidence type="ECO:0000313" key="5">
    <source>
        <dbReference type="Proteomes" id="UP000437065"/>
    </source>
</evidence>
<dbReference type="Pfam" id="PF02254">
    <property type="entry name" value="TrkA_N"/>
    <property type="match status" value="1"/>
</dbReference>
<keyword evidence="2" id="KW-0472">Membrane</keyword>
<dbReference type="InterPro" id="IPR013099">
    <property type="entry name" value="K_chnl_dom"/>
</dbReference>
<dbReference type="AlphaFoldDB" id="A0A6B0SSG3"/>
<dbReference type="Pfam" id="PF07885">
    <property type="entry name" value="Ion_trans_2"/>
    <property type="match status" value="1"/>
</dbReference>
<keyword evidence="2" id="KW-0812">Transmembrane</keyword>
<dbReference type="Proteomes" id="UP000437065">
    <property type="component" value="Unassembled WGS sequence"/>
</dbReference>
<comment type="subcellular location">
    <subcellularLocation>
        <location evidence="1">Cell membrane</location>
        <topology evidence="1">Multi-pass membrane protein</topology>
    </subcellularLocation>
</comment>
<comment type="caution">
    <text evidence="4">The sequence shown here is derived from an EMBL/GenBank/DDBJ whole genome shotgun (WGS) entry which is preliminary data.</text>
</comment>
<keyword evidence="4" id="KW-0813">Transport</keyword>
<dbReference type="InterPro" id="IPR003148">
    <property type="entry name" value="RCK_N"/>
</dbReference>
<feature type="transmembrane region" description="Helical" evidence="2">
    <location>
        <begin position="102"/>
        <end position="122"/>
    </location>
</feature>
<feature type="transmembrane region" description="Helical" evidence="2">
    <location>
        <begin position="53"/>
        <end position="72"/>
    </location>
</feature>
<dbReference type="PANTHER" id="PTHR43833:SF9">
    <property type="entry name" value="POTASSIUM CHANNEL PROTEIN YUGO-RELATED"/>
    <property type="match status" value="1"/>
</dbReference>
<accession>A0A6B0SSG3</accession>
<dbReference type="Gene3D" id="1.10.287.70">
    <property type="match status" value="1"/>
</dbReference>
<keyword evidence="4" id="KW-0407">Ion channel</keyword>
<dbReference type="PROSITE" id="PS51201">
    <property type="entry name" value="RCK_N"/>
    <property type="match status" value="1"/>
</dbReference>
<feature type="transmembrane region" description="Helical" evidence="2">
    <location>
        <begin position="134"/>
        <end position="154"/>
    </location>
</feature>
<evidence type="ECO:0000256" key="1">
    <source>
        <dbReference type="ARBA" id="ARBA00004651"/>
    </source>
</evidence>
<name>A0A6B0SSG3_9EURY</name>
<dbReference type="OrthoDB" id="56871at2157"/>
<feature type="transmembrane region" description="Helical" evidence="2">
    <location>
        <begin position="192"/>
        <end position="217"/>
    </location>
</feature>
<dbReference type="SUPFAM" id="SSF81324">
    <property type="entry name" value="Voltage-gated potassium channels"/>
    <property type="match status" value="1"/>
</dbReference>
<keyword evidence="4" id="KW-0406">Ion transport</keyword>
<feature type="transmembrane region" description="Helical" evidence="2">
    <location>
        <begin position="12"/>
        <end position="33"/>
    </location>
</feature>
<dbReference type="InterPro" id="IPR050721">
    <property type="entry name" value="Trk_Ktr_HKT_K-transport"/>
</dbReference>
<evidence type="ECO:0000259" key="3">
    <source>
        <dbReference type="PROSITE" id="PS51201"/>
    </source>
</evidence>